<sequence>MPKLRAGKDKGGKDKGDKDGKGKGGKDGKDKGGSKGGSVKATKSGSAEGIASKDKKEKDPTNKEAIMSPMQEWAKEPKPGPEKDKPAEKGGEKLVEKGGEKLAEKGGEKPVEGAKAGDKQPDDKAKLPGSPISANEADKKSGGATPSASKEKAGKSEGAEKAEKSSIKSATSVEKTKTETSKTETSDKSSVPSDSKSEVSEVALELKKKSSVKAPKGDEQAASRTVVRSLTARGPAYAEHYYDDETDDDGSRNYIEIQMFGRRHSGGHVDQASQGGQAWNQCYYDTVQQPFYGAPATQRATVSYAGYGSDEGQVQAGSRWTSNQQFFSGPDPGGYSEQHANYGDLTVSVWQAPPQQQQSDFCRDVAIVPQTAHYTSSRELRGAARLDAARNAMIAQKLKEMQQGLAQPLPDDAVTTERVIYEVTRGQPGTPESPGAPPYRPSSGPLDLRGSQGASQFYGAPSVSQAVVRTRIHPAYILAAYETQREMRQSSATRLQTASPGLQVRANSNHGMICNVAPGPSAMHGSSHSFRGPAAAQPVSLRVSKSVGGVQPLQPQAADIIKQQASIIERQSNIIKQQSSIIDQQLNLVDAALRGGTSAGCGQQREAYHVTQEFPVPALLPGAQADGAYDNEMVVSAEFVETNRSQCAGVSRFFQPVSV</sequence>
<keyword evidence="2" id="KW-1185">Reference proteome</keyword>
<comment type="caution">
    <text evidence="1">The sequence shown here is derived from an EMBL/GenBank/DDBJ whole genome shotgun (WGS) entry which is preliminary data.</text>
</comment>
<accession>A0ACB8DHJ7</accession>
<gene>
    <name evidence="1" type="ORF">HPB49_000769</name>
</gene>
<dbReference type="Proteomes" id="UP000821865">
    <property type="component" value="Chromosome 11"/>
</dbReference>
<organism evidence="1 2">
    <name type="scientific">Dermacentor silvarum</name>
    <name type="common">Tick</name>
    <dbReference type="NCBI Taxonomy" id="543639"/>
    <lineage>
        <taxon>Eukaryota</taxon>
        <taxon>Metazoa</taxon>
        <taxon>Ecdysozoa</taxon>
        <taxon>Arthropoda</taxon>
        <taxon>Chelicerata</taxon>
        <taxon>Arachnida</taxon>
        <taxon>Acari</taxon>
        <taxon>Parasitiformes</taxon>
        <taxon>Ixodida</taxon>
        <taxon>Ixodoidea</taxon>
        <taxon>Ixodidae</taxon>
        <taxon>Rhipicephalinae</taxon>
        <taxon>Dermacentor</taxon>
    </lineage>
</organism>
<evidence type="ECO:0000313" key="1">
    <source>
        <dbReference type="EMBL" id="KAH7970188.1"/>
    </source>
</evidence>
<evidence type="ECO:0000313" key="2">
    <source>
        <dbReference type="Proteomes" id="UP000821865"/>
    </source>
</evidence>
<dbReference type="EMBL" id="CM023480">
    <property type="protein sequence ID" value="KAH7970188.1"/>
    <property type="molecule type" value="Genomic_DNA"/>
</dbReference>
<reference evidence="1" key="1">
    <citation type="submission" date="2020-05" db="EMBL/GenBank/DDBJ databases">
        <title>Large-scale comparative analyses of tick genomes elucidate their genetic diversity and vector capacities.</title>
        <authorList>
            <person name="Jia N."/>
            <person name="Wang J."/>
            <person name="Shi W."/>
            <person name="Du L."/>
            <person name="Sun Y."/>
            <person name="Zhan W."/>
            <person name="Jiang J."/>
            <person name="Wang Q."/>
            <person name="Zhang B."/>
            <person name="Ji P."/>
            <person name="Sakyi L.B."/>
            <person name="Cui X."/>
            <person name="Yuan T."/>
            <person name="Jiang B."/>
            <person name="Yang W."/>
            <person name="Lam T.T.-Y."/>
            <person name="Chang Q."/>
            <person name="Ding S."/>
            <person name="Wang X."/>
            <person name="Zhu J."/>
            <person name="Ruan X."/>
            <person name="Zhao L."/>
            <person name="Wei J."/>
            <person name="Que T."/>
            <person name="Du C."/>
            <person name="Cheng J."/>
            <person name="Dai P."/>
            <person name="Han X."/>
            <person name="Huang E."/>
            <person name="Gao Y."/>
            <person name="Liu J."/>
            <person name="Shao H."/>
            <person name="Ye R."/>
            <person name="Li L."/>
            <person name="Wei W."/>
            <person name="Wang X."/>
            <person name="Wang C."/>
            <person name="Yang T."/>
            <person name="Huo Q."/>
            <person name="Li W."/>
            <person name="Guo W."/>
            <person name="Chen H."/>
            <person name="Zhou L."/>
            <person name="Ni X."/>
            <person name="Tian J."/>
            <person name="Zhou Y."/>
            <person name="Sheng Y."/>
            <person name="Liu T."/>
            <person name="Pan Y."/>
            <person name="Xia L."/>
            <person name="Li J."/>
            <person name="Zhao F."/>
            <person name="Cao W."/>
        </authorList>
    </citation>
    <scope>NUCLEOTIDE SEQUENCE</scope>
    <source>
        <strain evidence="1">Dsil-2018</strain>
    </source>
</reference>
<proteinExistence type="predicted"/>
<name>A0ACB8DHJ7_DERSI</name>
<protein>
    <submittedName>
        <fullName evidence="1">Uncharacterized protein</fullName>
    </submittedName>
</protein>